<dbReference type="InterPro" id="IPR046960">
    <property type="entry name" value="PPR_At4g14850-like_plant"/>
</dbReference>
<dbReference type="NCBIfam" id="TIGR00756">
    <property type="entry name" value="PPR"/>
    <property type="match status" value="4"/>
</dbReference>
<evidence type="ECO:0000256" key="2">
    <source>
        <dbReference type="PROSITE-ProRule" id="PRU00708"/>
    </source>
</evidence>
<feature type="repeat" description="PPR" evidence="2">
    <location>
        <begin position="73"/>
        <end position="107"/>
    </location>
</feature>
<dbReference type="Pfam" id="PF20431">
    <property type="entry name" value="E_motif"/>
    <property type="match status" value="1"/>
</dbReference>
<evidence type="ECO:0008006" key="5">
    <source>
        <dbReference type="Google" id="ProtNLM"/>
    </source>
</evidence>
<protein>
    <recommendedName>
        <fullName evidence="5">Pentatricopeptide repeat-containing protein</fullName>
    </recommendedName>
</protein>
<dbReference type="InterPro" id="IPR011990">
    <property type="entry name" value="TPR-like_helical_dom_sf"/>
</dbReference>
<dbReference type="FunFam" id="1.25.40.10:FF:000353">
    <property type="entry name" value="Pentatricopeptide repeat-containing protein At4g39530"/>
    <property type="match status" value="1"/>
</dbReference>
<keyword evidence="4" id="KW-1185">Reference proteome</keyword>
<feature type="repeat" description="PPR" evidence="2">
    <location>
        <begin position="378"/>
        <end position="412"/>
    </location>
</feature>
<sequence>MSGKRLLSTHSFPPVAKHFLHWAQNAPPTIHPSNPQSKARNPSILATGLIKSYFQNGQITEARILFDELPERDVVAWTSMIAGYTSCNENALAWNMFCDMVKNGDDPPNSYTMSSVLKACKGMKCLSCGGLAHGLAVKSGFLDGFVYVENALMDMYATCSVSMEDAYMVFSGIREKNAVSWTTLVTGYTHRGNGHRALQIFRQMLLEEAELNPYTISIVVRACTSIGSQIYGKQIHTAVIKHGFGTNLPVMNSVLDMYCRCGCLWEGERYFHEMSQKDLISWNTLISGYERSNSIESLVIFSKMELEGFSPNCFTFTSLVAACANLAALHCGQQVHGGIICRGLDGNSALANALIDMYAKCGNVTDSRKIFNDMPCKNLVSWTSMMIGYGAHGFGKQAVELFDEMVISGIIPDQIVFMAVLSACSHAGLVDQGLKYFNCMTDDYSIKPNQEIYGCVVDLLGRAGRVEEAYRLIRRMPFNADASVWGALLGACKAHNFPKLGILAAQRILDLEPNLVGTYVVLSNFYALEGKWGEFARTRKSMRDIGSKKEAGRSWIEIRNQVYSFVVGDKVGSHIQLVYQVMEVLILHMKEAGYLGDMDCLIHDTNDVT</sequence>
<dbReference type="AlphaFoldDB" id="A0A9Q0G5P1"/>
<dbReference type="FunFam" id="1.25.40.10:FF:000090">
    <property type="entry name" value="Pentatricopeptide repeat-containing protein, chloroplastic"/>
    <property type="match status" value="1"/>
</dbReference>
<dbReference type="Gene3D" id="1.25.40.10">
    <property type="entry name" value="Tetratricopeptide repeat domain"/>
    <property type="match status" value="4"/>
</dbReference>
<reference evidence="3" key="2">
    <citation type="journal article" date="2023" name="Plants (Basel)">
        <title>Annotation of the Turnera subulata (Passifloraceae) Draft Genome Reveals the S-Locus Evolved after the Divergence of Turneroideae from Passifloroideae in a Stepwise Manner.</title>
        <authorList>
            <person name="Henning P.M."/>
            <person name="Roalson E.H."/>
            <person name="Mir W."/>
            <person name="McCubbin A.G."/>
            <person name="Shore J.S."/>
        </authorList>
    </citation>
    <scope>NUCLEOTIDE SEQUENCE</scope>
    <source>
        <strain evidence="3">F60SS</strain>
    </source>
</reference>
<feature type="repeat" description="PPR" evidence="2">
    <location>
        <begin position="247"/>
        <end position="281"/>
    </location>
</feature>
<dbReference type="GO" id="GO:0003723">
    <property type="term" value="F:RNA binding"/>
    <property type="evidence" value="ECO:0007669"/>
    <property type="project" value="InterPro"/>
</dbReference>
<comment type="caution">
    <text evidence="3">The sequence shown here is derived from an EMBL/GenBank/DDBJ whole genome shotgun (WGS) entry which is preliminary data.</text>
</comment>
<evidence type="ECO:0000313" key="3">
    <source>
        <dbReference type="EMBL" id="KAJ4843683.1"/>
    </source>
</evidence>
<dbReference type="FunFam" id="1.25.40.10:FF:001815">
    <property type="entry name" value="Putative pentatricopeptide repeat-containing protein At1g56570"/>
    <property type="match status" value="1"/>
</dbReference>
<dbReference type="Proteomes" id="UP001141552">
    <property type="component" value="Unassembled WGS sequence"/>
</dbReference>
<name>A0A9Q0G5P1_9ROSI</name>
<dbReference type="PROSITE" id="PS51375">
    <property type="entry name" value="PPR"/>
    <property type="match status" value="4"/>
</dbReference>
<gene>
    <name evidence="3" type="ORF">Tsubulata_016595</name>
</gene>
<dbReference type="PANTHER" id="PTHR47926:SF448">
    <property type="entry name" value="PENTACOTRIPEPTIDE-REPEAT REGION OF PRORP DOMAIN-CONTAINING PROTEIN"/>
    <property type="match status" value="1"/>
</dbReference>
<feature type="repeat" description="PPR" evidence="2">
    <location>
        <begin position="177"/>
        <end position="211"/>
    </location>
</feature>
<dbReference type="Pfam" id="PF13041">
    <property type="entry name" value="PPR_2"/>
    <property type="match status" value="3"/>
</dbReference>
<organism evidence="3 4">
    <name type="scientific">Turnera subulata</name>
    <dbReference type="NCBI Taxonomy" id="218843"/>
    <lineage>
        <taxon>Eukaryota</taxon>
        <taxon>Viridiplantae</taxon>
        <taxon>Streptophyta</taxon>
        <taxon>Embryophyta</taxon>
        <taxon>Tracheophyta</taxon>
        <taxon>Spermatophyta</taxon>
        <taxon>Magnoliopsida</taxon>
        <taxon>eudicotyledons</taxon>
        <taxon>Gunneridae</taxon>
        <taxon>Pentapetalae</taxon>
        <taxon>rosids</taxon>
        <taxon>fabids</taxon>
        <taxon>Malpighiales</taxon>
        <taxon>Passifloraceae</taxon>
        <taxon>Turnera</taxon>
    </lineage>
</organism>
<dbReference type="InterPro" id="IPR002885">
    <property type="entry name" value="PPR_rpt"/>
</dbReference>
<dbReference type="InterPro" id="IPR046848">
    <property type="entry name" value="E_motif"/>
</dbReference>
<dbReference type="EMBL" id="JAKUCV010002183">
    <property type="protein sequence ID" value="KAJ4843683.1"/>
    <property type="molecule type" value="Genomic_DNA"/>
</dbReference>
<reference evidence="3" key="1">
    <citation type="submission" date="2022-02" db="EMBL/GenBank/DDBJ databases">
        <authorList>
            <person name="Henning P.M."/>
            <person name="McCubbin A.G."/>
            <person name="Shore J.S."/>
        </authorList>
    </citation>
    <scope>NUCLEOTIDE SEQUENCE</scope>
    <source>
        <strain evidence="3">F60SS</strain>
        <tissue evidence="3">Leaves</tissue>
    </source>
</reference>
<proteinExistence type="predicted"/>
<dbReference type="OrthoDB" id="609013at2759"/>
<dbReference type="Pfam" id="PF01535">
    <property type="entry name" value="PPR"/>
    <property type="match status" value="4"/>
</dbReference>
<accession>A0A9Q0G5P1</accession>
<evidence type="ECO:0000313" key="4">
    <source>
        <dbReference type="Proteomes" id="UP001141552"/>
    </source>
</evidence>
<dbReference type="GO" id="GO:0009451">
    <property type="term" value="P:RNA modification"/>
    <property type="evidence" value="ECO:0007669"/>
    <property type="project" value="InterPro"/>
</dbReference>
<dbReference type="PANTHER" id="PTHR47926">
    <property type="entry name" value="PENTATRICOPEPTIDE REPEAT-CONTAINING PROTEIN"/>
    <property type="match status" value="1"/>
</dbReference>
<keyword evidence="1" id="KW-0677">Repeat</keyword>
<evidence type="ECO:0000256" key="1">
    <source>
        <dbReference type="ARBA" id="ARBA00022737"/>
    </source>
</evidence>